<keyword evidence="4 6" id="KW-0067">ATP-binding</keyword>
<name>A0A9X1MD67_9MICC</name>
<accession>A0A9X1MD67</accession>
<evidence type="ECO:0000256" key="3">
    <source>
        <dbReference type="ARBA" id="ARBA00022741"/>
    </source>
</evidence>
<dbReference type="GO" id="GO:0016887">
    <property type="term" value="F:ATP hydrolysis activity"/>
    <property type="evidence" value="ECO:0007669"/>
    <property type="project" value="InterPro"/>
</dbReference>
<keyword evidence="3" id="KW-0547">Nucleotide-binding</keyword>
<feature type="domain" description="ABC transporter" evidence="5">
    <location>
        <begin position="5"/>
        <end position="233"/>
    </location>
</feature>
<evidence type="ECO:0000313" key="6">
    <source>
        <dbReference type="EMBL" id="MCC3297155.1"/>
    </source>
</evidence>
<keyword evidence="7" id="KW-1185">Reference proteome</keyword>
<dbReference type="RefSeq" id="WP_227894899.1">
    <property type="nucleotide sequence ID" value="NZ_CP099466.1"/>
</dbReference>
<proteinExistence type="inferred from homology"/>
<dbReference type="InterPro" id="IPR003593">
    <property type="entry name" value="AAA+_ATPase"/>
</dbReference>
<evidence type="ECO:0000256" key="2">
    <source>
        <dbReference type="ARBA" id="ARBA00022448"/>
    </source>
</evidence>
<dbReference type="GO" id="GO:0005524">
    <property type="term" value="F:ATP binding"/>
    <property type="evidence" value="ECO:0007669"/>
    <property type="project" value="UniProtKB-KW"/>
</dbReference>
<dbReference type="Gene3D" id="3.40.50.300">
    <property type="entry name" value="P-loop containing nucleotide triphosphate hydrolases"/>
    <property type="match status" value="1"/>
</dbReference>
<dbReference type="InterPro" id="IPR027417">
    <property type="entry name" value="P-loop_NTPase"/>
</dbReference>
<dbReference type="SUPFAM" id="SSF52540">
    <property type="entry name" value="P-loop containing nucleoside triphosphate hydrolases"/>
    <property type="match status" value="1"/>
</dbReference>
<keyword evidence="2" id="KW-0813">Transport</keyword>
<dbReference type="InterPro" id="IPR050319">
    <property type="entry name" value="ABC_transp_ATP-bind"/>
</dbReference>
<dbReference type="InterPro" id="IPR003439">
    <property type="entry name" value="ABC_transporter-like_ATP-bd"/>
</dbReference>
<comment type="caution">
    <text evidence="6">The sequence shown here is derived from an EMBL/GenBank/DDBJ whole genome shotgun (WGS) entry which is preliminary data.</text>
</comment>
<dbReference type="PANTHER" id="PTHR43776:SF7">
    <property type="entry name" value="D,D-DIPEPTIDE TRANSPORT ATP-BINDING PROTEIN DDPF-RELATED"/>
    <property type="match status" value="1"/>
</dbReference>
<evidence type="ECO:0000259" key="5">
    <source>
        <dbReference type="PROSITE" id="PS50893"/>
    </source>
</evidence>
<reference evidence="6" key="1">
    <citation type="submission" date="2021-10" db="EMBL/GenBank/DDBJ databases">
        <title>Novel species in genus Arthrobacter.</title>
        <authorList>
            <person name="Liu Y."/>
        </authorList>
    </citation>
    <scope>NUCLEOTIDE SEQUENCE</scope>
    <source>
        <strain evidence="6">Zg-Y453</strain>
    </source>
</reference>
<comment type="similarity">
    <text evidence="1">Belongs to the ABC transporter superfamily.</text>
</comment>
<dbReference type="PANTHER" id="PTHR43776">
    <property type="entry name" value="TRANSPORT ATP-BINDING PROTEIN"/>
    <property type="match status" value="1"/>
</dbReference>
<dbReference type="Pfam" id="PF00005">
    <property type="entry name" value="ABC_tran"/>
    <property type="match status" value="1"/>
</dbReference>
<sequence>MPAELRALNAGFSYGAAPVLSNVTISVPAGYQLGLTGPSGTGKTTLARLLAGLIPAAAGTVTCNGQPVPLPGKGRAGDVAMLFQSPRASCSPRLSLRQVIAEGVRRANRRDTELRVMELAAEVQLTPDLLDRFPREVSDGQLQRACLARALAAEPLYLICDEATAMLDAATTASLVRVISSEVAARGMGVLALSHDRTLLEAWCDSVTGMEALSDAGPGVSHRASSLVAHTGLD</sequence>
<dbReference type="PROSITE" id="PS50893">
    <property type="entry name" value="ABC_TRANSPORTER_2"/>
    <property type="match status" value="1"/>
</dbReference>
<evidence type="ECO:0000313" key="7">
    <source>
        <dbReference type="Proteomes" id="UP001139158"/>
    </source>
</evidence>
<dbReference type="Proteomes" id="UP001139158">
    <property type="component" value="Unassembled WGS sequence"/>
</dbReference>
<dbReference type="EMBL" id="JAJFZV010000004">
    <property type="protein sequence ID" value="MCC3297155.1"/>
    <property type="molecule type" value="Genomic_DNA"/>
</dbReference>
<dbReference type="AlphaFoldDB" id="A0A9X1MD67"/>
<evidence type="ECO:0000256" key="4">
    <source>
        <dbReference type="ARBA" id="ARBA00022840"/>
    </source>
</evidence>
<dbReference type="GO" id="GO:0055085">
    <property type="term" value="P:transmembrane transport"/>
    <property type="evidence" value="ECO:0007669"/>
    <property type="project" value="UniProtKB-ARBA"/>
</dbReference>
<protein>
    <submittedName>
        <fullName evidence="6">ATP-binding cassette domain-containing protein</fullName>
    </submittedName>
</protein>
<organism evidence="6 7">
    <name type="scientific">Arthrobacter caoxuetaonis</name>
    <dbReference type="NCBI Taxonomy" id="2886935"/>
    <lineage>
        <taxon>Bacteria</taxon>
        <taxon>Bacillati</taxon>
        <taxon>Actinomycetota</taxon>
        <taxon>Actinomycetes</taxon>
        <taxon>Micrococcales</taxon>
        <taxon>Micrococcaceae</taxon>
        <taxon>Arthrobacter</taxon>
    </lineage>
</organism>
<evidence type="ECO:0000256" key="1">
    <source>
        <dbReference type="ARBA" id="ARBA00005417"/>
    </source>
</evidence>
<dbReference type="SMART" id="SM00382">
    <property type="entry name" value="AAA"/>
    <property type="match status" value="1"/>
</dbReference>
<gene>
    <name evidence="6" type="ORF">LJ757_04965</name>
</gene>